<organism evidence="3 4">
    <name type="scientific">Abeliophyllum distichum</name>
    <dbReference type="NCBI Taxonomy" id="126358"/>
    <lineage>
        <taxon>Eukaryota</taxon>
        <taxon>Viridiplantae</taxon>
        <taxon>Streptophyta</taxon>
        <taxon>Embryophyta</taxon>
        <taxon>Tracheophyta</taxon>
        <taxon>Spermatophyta</taxon>
        <taxon>Magnoliopsida</taxon>
        <taxon>eudicotyledons</taxon>
        <taxon>Gunneridae</taxon>
        <taxon>Pentapetalae</taxon>
        <taxon>asterids</taxon>
        <taxon>lamiids</taxon>
        <taxon>Lamiales</taxon>
        <taxon>Oleaceae</taxon>
        <taxon>Forsythieae</taxon>
        <taxon>Abeliophyllum</taxon>
    </lineage>
</organism>
<name>A0ABD1QI02_9LAMI</name>
<comment type="caution">
    <text evidence="3">The sequence shown here is derived from an EMBL/GenBank/DDBJ whole genome shotgun (WGS) entry which is preliminary data.</text>
</comment>
<feature type="region of interest" description="Disordered" evidence="1">
    <location>
        <begin position="100"/>
        <end position="197"/>
    </location>
</feature>
<feature type="compositionally biased region" description="Basic and acidic residues" evidence="1">
    <location>
        <begin position="139"/>
        <end position="168"/>
    </location>
</feature>
<dbReference type="PANTHER" id="PTHR34449">
    <property type="entry name" value="RHO TERMINATION FACTOR"/>
    <property type="match status" value="1"/>
</dbReference>
<proteinExistence type="predicted"/>
<dbReference type="InterPro" id="IPR011112">
    <property type="entry name" value="Rho-like_N"/>
</dbReference>
<dbReference type="Proteomes" id="UP001604336">
    <property type="component" value="Unassembled WGS sequence"/>
</dbReference>
<keyword evidence="4" id="KW-1185">Reference proteome</keyword>
<accession>A0ABD1QI02</accession>
<reference evidence="4" key="1">
    <citation type="submission" date="2024-07" db="EMBL/GenBank/DDBJ databases">
        <title>Two chromosome-level genome assemblies of Korean endemic species Abeliophyllum distichum and Forsythia ovata (Oleaceae).</title>
        <authorList>
            <person name="Jang H."/>
        </authorList>
    </citation>
    <scope>NUCLEOTIDE SEQUENCE [LARGE SCALE GENOMIC DNA]</scope>
</reference>
<evidence type="ECO:0000259" key="2">
    <source>
        <dbReference type="Pfam" id="PF07498"/>
    </source>
</evidence>
<dbReference type="AlphaFoldDB" id="A0ABD1QI02"/>
<evidence type="ECO:0000256" key="1">
    <source>
        <dbReference type="SAM" id="MobiDB-lite"/>
    </source>
</evidence>
<evidence type="ECO:0000313" key="4">
    <source>
        <dbReference type="Proteomes" id="UP001604336"/>
    </source>
</evidence>
<feature type="region of interest" description="Disordered" evidence="1">
    <location>
        <begin position="51"/>
        <end position="84"/>
    </location>
</feature>
<dbReference type="InterPro" id="IPR036269">
    <property type="entry name" value="Rho_N_sf"/>
</dbReference>
<dbReference type="SUPFAM" id="SSF68912">
    <property type="entry name" value="Rho N-terminal domain-like"/>
    <property type="match status" value="1"/>
</dbReference>
<dbReference type="PANTHER" id="PTHR34449:SF2">
    <property type="entry name" value="RHO TERMINATION FACTOR"/>
    <property type="match status" value="1"/>
</dbReference>
<feature type="domain" description="Rho termination factor-like N-terminal" evidence="2">
    <location>
        <begin position="213"/>
        <end position="242"/>
    </location>
</feature>
<evidence type="ECO:0000313" key="3">
    <source>
        <dbReference type="EMBL" id="KAL2475163.1"/>
    </source>
</evidence>
<dbReference type="Pfam" id="PF07498">
    <property type="entry name" value="Rho_N"/>
    <property type="match status" value="1"/>
</dbReference>
<sequence length="247" mass="27627">MGGSVCYFHLPSFSAFSGLKFRNPIFSFNVVADRDSVFISRREHLNFAVSSTRADGNPVPGRPPKGGWKKNPQSSETEKKQSNKEEILALFKRIQSSISKGEAINSRKRNSKPAEDVSSAESLLEVLRQSTRKGKTASKKGDKLLASRKDLLKKEQKAEHSSEMDIKSSRPPSNFTRRSPVPSPSSPRNKVDLKSEVLPTMDVDTDIITKKFEEMKLSELKEVAKSKGIRGYSRLKKSELVELLTRS</sequence>
<dbReference type="Gene3D" id="1.10.720.10">
    <property type="match status" value="1"/>
</dbReference>
<dbReference type="EMBL" id="JBFOLK010000011">
    <property type="protein sequence ID" value="KAL2475163.1"/>
    <property type="molecule type" value="Genomic_DNA"/>
</dbReference>
<gene>
    <name evidence="3" type="ORF">Adt_35899</name>
</gene>
<protein>
    <submittedName>
        <fullName evidence="3">Rho termination factor</fullName>
    </submittedName>
</protein>